<dbReference type="RefSeq" id="WP_307156690.1">
    <property type="nucleotide sequence ID" value="NZ_JAUSWH010000002.1"/>
</dbReference>
<dbReference type="Proteomes" id="UP001235269">
    <property type="component" value="Unassembled WGS sequence"/>
</dbReference>
<evidence type="ECO:0000313" key="1">
    <source>
        <dbReference type="EMBL" id="MDQ0454473.1"/>
    </source>
</evidence>
<comment type="caution">
    <text evidence="1">The sequence shown here is derived from an EMBL/GenBank/DDBJ whole genome shotgun (WGS) entry which is preliminary data.</text>
</comment>
<protein>
    <submittedName>
        <fullName evidence="1">Uncharacterized protein</fullName>
    </submittedName>
</protein>
<keyword evidence="2" id="KW-1185">Reference proteome</keyword>
<dbReference type="EMBL" id="JAUSWH010000002">
    <property type="protein sequence ID" value="MDQ0454473.1"/>
    <property type="molecule type" value="Genomic_DNA"/>
</dbReference>
<sequence>MKSFEDFRAALLGQGISHVWRGYGSAIFLEIGTLVASKRRNGEPGEPHGSVTVMIQGDWRVEDQTSIICGSGDDEKLWLQTVKGFVGRAISEVELSGRLPELAVTLDDGLRLHSFCTAQGQPEWTIFNNRRGRENADWLSVENGRLVFQSA</sequence>
<name>A0ABU0I8C2_9HYPH</name>
<proteinExistence type="predicted"/>
<reference evidence="1 2" key="1">
    <citation type="submission" date="2023-07" db="EMBL/GenBank/DDBJ databases">
        <title>Genomic Encyclopedia of Type Strains, Phase IV (KMG-IV): sequencing the most valuable type-strain genomes for metagenomic binning, comparative biology and taxonomic classification.</title>
        <authorList>
            <person name="Goeker M."/>
        </authorList>
    </citation>
    <scope>NUCLEOTIDE SEQUENCE [LARGE SCALE GENOMIC DNA]</scope>
    <source>
        <strain evidence="1 2">DSM 100301</strain>
    </source>
</reference>
<accession>A0ABU0I8C2</accession>
<evidence type="ECO:0000313" key="2">
    <source>
        <dbReference type="Proteomes" id="UP001235269"/>
    </source>
</evidence>
<organism evidence="1 2">
    <name type="scientific">Rhizobium paknamense</name>
    <dbReference type="NCBI Taxonomy" id="1206817"/>
    <lineage>
        <taxon>Bacteria</taxon>
        <taxon>Pseudomonadati</taxon>
        <taxon>Pseudomonadota</taxon>
        <taxon>Alphaproteobacteria</taxon>
        <taxon>Hyphomicrobiales</taxon>
        <taxon>Rhizobiaceae</taxon>
        <taxon>Rhizobium/Agrobacterium group</taxon>
        <taxon>Rhizobium</taxon>
    </lineage>
</organism>
<gene>
    <name evidence="1" type="ORF">QO005_000800</name>
</gene>